<comment type="similarity">
    <text evidence="2">Belongs to the KHG/KDPG aldolase family.</text>
</comment>
<keyword evidence="4 6" id="KW-0456">Lyase</keyword>
<name>A0A7Y9F1I6_9ACTN</name>
<comment type="caution">
    <text evidence="6">The sequence shown here is derived from an EMBL/GenBank/DDBJ whole genome shotgun (WGS) entry which is preliminary data.</text>
</comment>
<evidence type="ECO:0000256" key="2">
    <source>
        <dbReference type="ARBA" id="ARBA00006906"/>
    </source>
</evidence>
<dbReference type="PANTHER" id="PTHR30246:SF1">
    <property type="entry name" value="2-DEHYDRO-3-DEOXY-6-PHOSPHOGALACTONATE ALDOLASE-RELATED"/>
    <property type="match status" value="1"/>
</dbReference>
<dbReference type="EC" id="4.1.2.14" evidence="6"/>
<evidence type="ECO:0000256" key="1">
    <source>
        <dbReference type="ARBA" id="ARBA00004761"/>
    </source>
</evidence>
<dbReference type="InterPro" id="IPR013785">
    <property type="entry name" value="Aldolase_TIM"/>
</dbReference>
<keyword evidence="5" id="KW-0119">Carbohydrate metabolism</keyword>
<evidence type="ECO:0000313" key="6">
    <source>
        <dbReference type="EMBL" id="NYD57912.1"/>
    </source>
</evidence>
<dbReference type="EC" id="4.1.3.42" evidence="6"/>
<dbReference type="InterPro" id="IPR000887">
    <property type="entry name" value="Aldlse_KDPG_KHG"/>
</dbReference>
<reference evidence="6 7" key="1">
    <citation type="submission" date="2020-07" db="EMBL/GenBank/DDBJ databases">
        <title>Sequencing the genomes of 1000 actinobacteria strains.</title>
        <authorList>
            <person name="Klenk H.-P."/>
        </authorList>
    </citation>
    <scope>NUCLEOTIDE SEQUENCE [LARGE SCALE GENOMIC DNA]</scope>
    <source>
        <strain evidence="6 7">DSM 18965</strain>
    </source>
</reference>
<gene>
    <name evidence="6" type="ORF">BKA08_002150</name>
</gene>
<dbReference type="GO" id="GO:0106009">
    <property type="term" value="F:(4S)-4-hydroxy-2-oxoglutarate aldolase activity"/>
    <property type="evidence" value="ECO:0007669"/>
    <property type="project" value="UniProtKB-EC"/>
</dbReference>
<dbReference type="EMBL" id="JACCBE010000001">
    <property type="protein sequence ID" value="NYD57912.1"/>
    <property type="molecule type" value="Genomic_DNA"/>
</dbReference>
<evidence type="ECO:0000256" key="5">
    <source>
        <dbReference type="ARBA" id="ARBA00023277"/>
    </source>
</evidence>
<dbReference type="NCBIfam" id="TIGR01182">
    <property type="entry name" value="eda"/>
    <property type="match status" value="1"/>
</dbReference>
<dbReference type="PROSITE" id="PS00160">
    <property type="entry name" value="ALDOLASE_KDPG_KHG_2"/>
    <property type="match status" value="1"/>
</dbReference>
<evidence type="ECO:0000256" key="4">
    <source>
        <dbReference type="ARBA" id="ARBA00023239"/>
    </source>
</evidence>
<dbReference type="Gene3D" id="3.20.20.70">
    <property type="entry name" value="Aldolase class I"/>
    <property type="match status" value="1"/>
</dbReference>
<dbReference type="SUPFAM" id="SSF51569">
    <property type="entry name" value="Aldolase"/>
    <property type="match status" value="1"/>
</dbReference>
<dbReference type="InterPro" id="IPR031338">
    <property type="entry name" value="KDPG/KHG_AS_2"/>
</dbReference>
<sequence length="217" mass="21675">MTATTEIANATGPDLRTLLPGPSVLAVLRTRTARTAVEMAAPLKAGGITVLEVTTTVPDAAGVIRELAGDPELLVGAGTVTTTAQLDEVLAAGSRFVVSPGLDEDVLVAGLAAGVPTVPGVLTPTEVIRARALGAGTIKLFPADTVGIAHLRALQSVFPDTGFIPTGGVDATSIAGWLGAGPVAVGVGSVLEKTYVDHGAAALEALAAELVAHLEKH</sequence>
<dbReference type="AlphaFoldDB" id="A0A7Y9F1I6"/>
<accession>A0A7Y9F1I6</accession>
<evidence type="ECO:0000313" key="7">
    <source>
        <dbReference type="Proteomes" id="UP000516957"/>
    </source>
</evidence>
<dbReference type="CDD" id="cd00452">
    <property type="entry name" value="KDPG_aldolase"/>
    <property type="match status" value="1"/>
</dbReference>
<keyword evidence="7" id="KW-1185">Reference proteome</keyword>
<dbReference type="PANTHER" id="PTHR30246">
    <property type="entry name" value="2-KETO-3-DEOXY-6-PHOSPHOGLUCONATE ALDOLASE"/>
    <property type="match status" value="1"/>
</dbReference>
<comment type="subunit">
    <text evidence="3">Homotrimer.</text>
</comment>
<dbReference type="Pfam" id="PF01081">
    <property type="entry name" value="Aldolase"/>
    <property type="match status" value="1"/>
</dbReference>
<dbReference type="GO" id="GO:0008675">
    <property type="term" value="F:2-dehydro-3-deoxy-phosphogluconate aldolase activity"/>
    <property type="evidence" value="ECO:0007669"/>
    <property type="project" value="UniProtKB-EC"/>
</dbReference>
<evidence type="ECO:0000256" key="3">
    <source>
        <dbReference type="ARBA" id="ARBA00011233"/>
    </source>
</evidence>
<dbReference type="Proteomes" id="UP000516957">
    <property type="component" value="Unassembled WGS sequence"/>
</dbReference>
<proteinExistence type="inferred from homology"/>
<protein>
    <submittedName>
        <fullName evidence="6">2-dehydro-3-deoxyphosphogluconate aldolase/(4S)-4-hydroxy-2-oxoglutarate aldolase</fullName>
        <ecNumber evidence="6">4.1.2.14</ecNumber>
        <ecNumber evidence="6">4.1.3.42</ecNumber>
    </submittedName>
</protein>
<comment type="pathway">
    <text evidence="1">Carbohydrate acid metabolism.</text>
</comment>
<dbReference type="RefSeq" id="WP_179615601.1">
    <property type="nucleotide sequence ID" value="NZ_CP059163.1"/>
</dbReference>
<organism evidence="6 7">
    <name type="scientific">Nocardioides marinisabuli</name>
    <dbReference type="NCBI Taxonomy" id="419476"/>
    <lineage>
        <taxon>Bacteria</taxon>
        <taxon>Bacillati</taxon>
        <taxon>Actinomycetota</taxon>
        <taxon>Actinomycetes</taxon>
        <taxon>Propionibacteriales</taxon>
        <taxon>Nocardioidaceae</taxon>
        <taxon>Nocardioides</taxon>
    </lineage>
</organism>